<organism evidence="1 2">
    <name type="scientific">Limnobacter parvus</name>
    <dbReference type="NCBI Taxonomy" id="2939690"/>
    <lineage>
        <taxon>Bacteria</taxon>
        <taxon>Pseudomonadati</taxon>
        <taxon>Pseudomonadota</taxon>
        <taxon>Betaproteobacteria</taxon>
        <taxon>Burkholderiales</taxon>
        <taxon>Burkholderiaceae</taxon>
        <taxon>Limnobacter</taxon>
    </lineage>
</organism>
<dbReference type="RefSeq" id="WP_257511101.1">
    <property type="nucleotide sequence ID" value="NZ_JANKHG010000014.1"/>
</dbReference>
<keyword evidence="2" id="KW-1185">Reference proteome</keyword>
<evidence type="ECO:0008006" key="3">
    <source>
        <dbReference type="Google" id="ProtNLM"/>
    </source>
</evidence>
<evidence type="ECO:0000313" key="2">
    <source>
        <dbReference type="Proteomes" id="UP001165267"/>
    </source>
</evidence>
<proteinExistence type="predicted"/>
<dbReference type="EMBL" id="JANKHG010000014">
    <property type="protein sequence ID" value="MCR2745873.1"/>
    <property type="molecule type" value="Genomic_DNA"/>
</dbReference>
<reference evidence="1" key="1">
    <citation type="submission" date="2022-07" db="EMBL/GenBank/DDBJ databases">
        <authorList>
            <person name="Xamxidin M."/>
        </authorList>
    </citation>
    <scope>NUCLEOTIDE SEQUENCE</scope>
    <source>
        <strain evidence="1">YS8-69</strain>
    </source>
</reference>
<dbReference type="NCBIfam" id="NF045536">
    <property type="entry name" value="phasin_PhaP6"/>
    <property type="match status" value="1"/>
</dbReference>
<evidence type="ECO:0000313" key="1">
    <source>
        <dbReference type="EMBL" id="MCR2745873.1"/>
    </source>
</evidence>
<accession>A0ABT1XF11</accession>
<name>A0ABT1XF11_9BURK</name>
<sequence length="136" mass="14951">MKTSSYPASSKRLSQQALELSIATPQVVAQRLTRMAFAGPNMSAQDQKEFKQMSDEKVTAFYQSWNAIWVQMFKSQFALAQVMVSTFTAAAVAGKSPCVTSAISAMSNEVNKIMSAGIEPVHRQAVSNARRLSRNR</sequence>
<protein>
    <recommendedName>
        <fullName evidence="3">Phasin domain-containing protein</fullName>
    </recommendedName>
</protein>
<comment type="caution">
    <text evidence="1">The sequence shown here is derived from an EMBL/GenBank/DDBJ whole genome shotgun (WGS) entry which is preliminary data.</text>
</comment>
<dbReference type="InterPro" id="IPR053785">
    <property type="entry name" value="PhaP6-like"/>
</dbReference>
<gene>
    <name evidence="1" type="ORF">NSP04_04350</name>
</gene>
<dbReference type="Proteomes" id="UP001165267">
    <property type="component" value="Unassembled WGS sequence"/>
</dbReference>